<evidence type="ECO:0000313" key="2">
    <source>
        <dbReference type="Proteomes" id="UP000284767"/>
    </source>
</evidence>
<dbReference type="AlphaFoldDB" id="A0A7M2ZK64"/>
<proteinExistence type="predicted"/>
<dbReference type="PIRSF" id="PIRSF029215">
    <property type="entry name" value="UCP029215"/>
    <property type="match status" value="1"/>
</dbReference>
<comment type="caution">
    <text evidence="1">The sequence shown here is derived from an EMBL/GenBank/DDBJ whole genome shotgun (WGS) entry which is preliminary data.</text>
</comment>
<protein>
    <submittedName>
        <fullName evidence="1">DUF2213 domain-containing protein</fullName>
    </submittedName>
</protein>
<dbReference type="RefSeq" id="WP_004349445.1">
    <property type="nucleotide sequence ID" value="NZ_CAADPO010000208.1"/>
</dbReference>
<dbReference type="Pfam" id="PF09979">
    <property type="entry name" value="DUF2213"/>
    <property type="match status" value="1"/>
</dbReference>
<evidence type="ECO:0000313" key="1">
    <source>
        <dbReference type="EMBL" id="RPM02774.1"/>
    </source>
</evidence>
<reference evidence="1 2" key="1">
    <citation type="submission" date="2017-08" db="EMBL/GenBank/DDBJ databases">
        <authorList>
            <person name="Feschi L."/>
            <person name="Jeukens J."/>
            <person name="Emond-Rheault J.-G."/>
            <person name="Kukavica-Ibrulj I."/>
            <person name="Boyle B."/>
            <person name="Levesque R.C."/>
        </authorList>
    </citation>
    <scope>NUCLEOTIDE SEQUENCE [LARGE SCALE GENOMIC DNA]</scope>
    <source>
        <strain evidence="1 2">PA-W36</strain>
    </source>
</reference>
<reference evidence="1 2" key="2">
    <citation type="submission" date="2019-01" db="EMBL/GenBank/DDBJ databases">
        <title>The Pseudomonas aeruginosa pan-genome provides new insights on its population structure, horizontal gene transfer and pathogenicity.</title>
        <authorList>
            <person name="Freschi L."/>
            <person name="Vincent A.T."/>
            <person name="Jeukens J."/>
            <person name="Emond-Rheault J.-G."/>
            <person name="Kukavica-Ibrulj I."/>
            <person name="Dupont M.-J."/>
            <person name="Charette S.J."/>
            <person name="Boyle B."/>
            <person name="Levesque R.C."/>
        </authorList>
    </citation>
    <scope>NUCLEOTIDE SEQUENCE [LARGE SCALE GENOMIC DNA]</scope>
    <source>
        <strain evidence="1 2">PA-W36</strain>
    </source>
</reference>
<dbReference type="InterPro" id="IPR016913">
    <property type="entry name" value="UCP029215"/>
</dbReference>
<dbReference type="Proteomes" id="UP000284767">
    <property type="component" value="Unassembled WGS sequence"/>
</dbReference>
<organism evidence="1 2">
    <name type="scientific">Pseudomonas aeruginosa</name>
    <dbReference type="NCBI Taxonomy" id="287"/>
    <lineage>
        <taxon>Bacteria</taxon>
        <taxon>Pseudomonadati</taxon>
        <taxon>Pseudomonadota</taxon>
        <taxon>Gammaproteobacteria</taxon>
        <taxon>Pseudomonadales</taxon>
        <taxon>Pseudomonadaceae</taxon>
        <taxon>Pseudomonas</taxon>
    </lineage>
</organism>
<accession>A0A7M2ZK64</accession>
<name>A0A7M2ZK64_PSEAI</name>
<dbReference type="EMBL" id="NSNE01000037">
    <property type="protein sequence ID" value="RPM02774.1"/>
    <property type="molecule type" value="Genomic_DNA"/>
</dbReference>
<sequence>MLLHDSVSVSGVRRTADGYLVADARVARTGIQEYLGSEVGKPDIPIVRVYRPPESVFAEDAMRSYAYRPMTNGHHGEVTAENWKQLAIGQTGSEVLRDGDFVRVPLVLMDADAIRDYEAGKRELSMGLEAEVIFEDGVTPTGETYDARLGPMRMNHLALVDHARGGEQLRIGDSRTPGAKKPAQTTPTGGHDMADALRKLLVDGLTIETTEQGAQVVEKLQKQLGDAGANLKTIQDAHATAMAAKDAELAKKDAEIDGLKAKVLSDADIDKLVRERADLIASAMLIADGDYAGKSAAEIRKAAVVAKLGDAAIKDKPEAYIAARFDILLEDAASNDPVRVHLKQQDSKPSNPADNGQAAYEARVNGAWKGGDK</sequence>
<gene>
    <name evidence="1" type="ORF">IPC1295_32720</name>
</gene>